<feature type="active site" evidence="4">
    <location>
        <position position="234"/>
    </location>
</feature>
<evidence type="ECO:0000313" key="6">
    <source>
        <dbReference type="Proteomes" id="UP000070080"/>
    </source>
</evidence>
<dbReference type="UniPathway" id="UPA00056">
    <property type="reaction ID" value="UER00094"/>
</dbReference>
<comment type="catalytic activity">
    <reaction evidence="4">
        <text>4-CDP-2-C-methyl-D-erythritol + ATP = 4-CDP-2-C-methyl-D-erythritol 2-phosphate + ADP + H(+)</text>
        <dbReference type="Rhea" id="RHEA:18437"/>
        <dbReference type="ChEBI" id="CHEBI:15378"/>
        <dbReference type="ChEBI" id="CHEBI:30616"/>
        <dbReference type="ChEBI" id="CHEBI:57823"/>
        <dbReference type="ChEBI" id="CHEBI:57919"/>
        <dbReference type="ChEBI" id="CHEBI:456216"/>
        <dbReference type="EC" id="2.7.1.148"/>
    </reaction>
</comment>
<evidence type="ECO:0000256" key="1">
    <source>
        <dbReference type="ARBA" id="ARBA00022741"/>
    </source>
</evidence>
<dbReference type="SUPFAM" id="SSF54211">
    <property type="entry name" value="Ribosomal protein S5 domain 2-like"/>
    <property type="match status" value="1"/>
</dbReference>
<dbReference type="STRING" id="1497955.HMPREF1872_00279"/>
<dbReference type="HAMAP" id="MF_00061">
    <property type="entry name" value="IspE"/>
    <property type="match status" value="1"/>
</dbReference>
<dbReference type="GO" id="GO:0016114">
    <property type="term" value="P:terpenoid biosynthetic process"/>
    <property type="evidence" value="ECO:0007669"/>
    <property type="project" value="InterPro"/>
</dbReference>
<comment type="caution">
    <text evidence="4">Lacks conserved residue(s) required for the propagation of feature annotation.</text>
</comment>
<keyword evidence="4" id="KW-0414">Isoprene biosynthesis</keyword>
<dbReference type="EMBL" id="LSCV01000002">
    <property type="protein sequence ID" value="KXB42590.1"/>
    <property type="molecule type" value="Genomic_DNA"/>
</dbReference>
<dbReference type="GO" id="GO:0005524">
    <property type="term" value="F:ATP binding"/>
    <property type="evidence" value="ECO:0007669"/>
    <property type="project" value="UniProtKB-UniRule"/>
</dbReference>
<comment type="caution">
    <text evidence="5">The sequence shown here is derived from an EMBL/GenBank/DDBJ whole genome shotgun (WGS) entry which is preliminary data.</text>
</comment>
<evidence type="ECO:0000256" key="2">
    <source>
        <dbReference type="ARBA" id="ARBA00022777"/>
    </source>
</evidence>
<comment type="similarity">
    <text evidence="4">Belongs to the GHMP kinase family. IspE subfamily.</text>
</comment>
<dbReference type="InterPro" id="IPR014721">
    <property type="entry name" value="Ribsml_uS5_D2-typ_fold_subgr"/>
</dbReference>
<keyword evidence="6" id="KW-1185">Reference proteome</keyword>
<dbReference type="InterPro" id="IPR004424">
    <property type="entry name" value="IspE"/>
</dbReference>
<keyword evidence="3 4" id="KW-0067">ATP-binding</keyword>
<dbReference type="RefSeq" id="WP_066712764.1">
    <property type="nucleotide sequence ID" value="NZ_JARFNM010000001.1"/>
</dbReference>
<accession>A0A133YHE1</accession>
<comment type="function">
    <text evidence="4">Catalyzes the phosphorylation of the position 2 hydroxy group of 4-diphosphocytidyl-2C-methyl-D-erythritol.</text>
</comment>
<dbReference type="GO" id="GO:0019288">
    <property type="term" value="P:isopentenyl diphosphate biosynthetic process, methylerythritol 4-phosphate pathway"/>
    <property type="evidence" value="ECO:0007669"/>
    <property type="project" value="UniProtKB-UniRule"/>
</dbReference>
<dbReference type="Gene3D" id="3.30.230.10">
    <property type="match status" value="1"/>
</dbReference>
<proteinExistence type="inferred from homology"/>
<evidence type="ECO:0000256" key="4">
    <source>
        <dbReference type="HAMAP-Rule" id="MF_00061"/>
    </source>
</evidence>
<dbReference type="GO" id="GO:0050515">
    <property type="term" value="F:4-(cytidine 5'-diphospho)-2-C-methyl-D-erythritol kinase activity"/>
    <property type="evidence" value="ECO:0007669"/>
    <property type="project" value="UniProtKB-UniRule"/>
</dbReference>
<dbReference type="Proteomes" id="UP000070080">
    <property type="component" value="Unassembled WGS sequence"/>
</dbReference>
<name>A0A133YHE1_9FIRM</name>
<keyword evidence="4" id="KW-0808">Transferase</keyword>
<dbReference type="PANTHER" id="PTHR43527">
    <property type="entry name" value="4-DIPHOSPHOCYTIDYL-2-C-METHYL-D-ERYTHRITOL KINASE, CHLOROPLASTIC"/>
    <property type="match status" value="1"/>
</dbReference>
<dbReference type="SUPFAM" id="SSF55060">
    <property type="entry name" value="GHMP Kinase, C-terminal domain"/>
    <property type="match status" value="1"/>
</dbReference>
<gene>
    <name evidence="4" type="primary">ispE</name>
    <name evidence="5" type="ORF">HMPREF1872_00279</name>
</gene>
<evidence type="ECO:0000313" key="5">
    <source>
        <dbReference type="EMBL" id="KXB42590.1"/>
    </source>
</evidence>
<keyword evidence="2 4" id="KW-0418">Kinase</keyword>
<feature type="active site" evidence="4">
    <location>
        <position position="12"/>
    </location>
</feature>
<dbReference type="OrthoDB" id="9809438at2"/>
<protein>
    <recommendedName>
        <fullName evidence="4">4-diphosphocytidyl-2-C-methyl-D-erythritol kinase</fullName>
        <shortName evidence="4">CMK</shortName>
        <ecNumber evidence="4">2.7.1.148</ecNumber>
    </recommendedName>
    <alternativeName>
        <fullName evidence="4">4-(cytidine-5'-diphospho)-2-C-methyl-D-erythritol kinase</fullName>
    </alternativeName>
</protein>
<comment type="pathway">
    <text evidence="4">Isoprenoid biosynthesis; isopentenyl diphosphate biosynthesis via DXP pathway; isopentenyl diphosphate from 1-deoxy-D-xylulose 5-phosphate: step 3/6.</text>
</comment>
<organism evidence="5 6">
    <name type="scientific">Amygdalobacter nucleatus</name>
    <dbReference type="NCBI Taxonomy" id="3029274"/>
    <lineage>
        <taxon>Bacteria</taxon>
        <taxon>Bacillati</taxon>
        <taxon>Bacillota</taxon>
        <taxon>Clostridia</taxon>
        <taxon>Eubacteriales</taxon>
        <taxon>Oscillospiraceae</taxon>
        <taxon>Amygdalobacter</taxon>
    </lineage>
</organism>
<dbReference type="PANTHER" id="PTHR43527:SF2">
    <property type="entry name" value="4-DIPHOSPHOCYTIDYL-2-C-METHYL-D-ERYTHRITOL KINASE, CHLOROPLASTIC"/>
    <property type="match status" value="1"/>
</dbReference>
<evidence type="ECO:0000256" key="3">
    <source>
        <dbReference type="ARBA" id="ARBA00022840"/>
    </source>
</evidence>
<sequence>MKRHWQIDCDFKLNIYLDITGKLANGYHSLDSLFVRVPGGDRLDLDLVYADQILSPEMLDVALKPDYANFSLELENSYDLSKQLVLSESTFRRLKAELADNLLVRAWRYLRTLLVLSLAKICYANDYQSLVANLRKAQMASVERLCALFRALPVSLLEQYLAALCLGKWSFSLQKRVPVQSGLGAGSFDAAAVWQVAYRVLNDMAKSQSNLPFDLKTFIACFELSDIAYNLGADIPFALQTECQSALVKGIGEDIQILSNVKPFHILLVKPNVAVSSKAAFLACDQLELKYSNYKLANLQSEPELARRCWKECNLTSLAKYAKNSFYELACLQGSELLEFNNQLRQLVTADFMSMSGSGSAFYLLFKDKVACDMACTKLLKLVDKSRECGENSEFAWLLSAQLSN</sequence>
<reference evidence="6" key="1">
    <citation type="submission" date="2016-01" db="EMBL/GenBank/DDBJ databases">
        <authorList>
            <person name="Mitreva M."/>
            <person name="Pepin K.H."/>
            <person name="Mihindukulasuriya K.A."/>
            <person name="Fulton R."/>
            <person name="Fronick C."/>
            <person name="O'Laughlin M."/>
            <person name="Miner T."/>
            <person name="Herter B."/>
            <person name="Rosa B.A."/>
            <person name="Cordes M."/>
            <person name="Tomlinson C."/>
            <person name="Wollam A."/>
            <person name="Palsikar V.B."/>
            <person name="Mardis E.R."/>
            <person name="Wilson R.K."/>
        </authorList>
    </citation>
    <scope>NUCLEOTIDE SEQUENCE [LARGE SCALE GENOMIC DNA]</scope>
    <source>
        <strain evidence="6">KA00274</strain>
    </source>
</reference>
<dbReference type="AlphaFoldDB" id="A0A133YHE1"/>
<dbReference type="EC" id="2.7.1.148" evidence="4"/>
<dbReference type="Gene3D" id="3.30.70.890">
    <property type="entry name" value="GHMP kinase, C-terminal domain"/>
    <property type="match status" value="1"/>
</dbReference>
<keyword evidence="1 4" id="KW-0547">Nucleotide-binding</keyword>
<dbReference type="InterPro" id="IPR036554">
    <property type="entry name" value="GHMP_kinase_C_sf"/>
</dbReference>
<dbReference type="InterPro" id="IPR020568">
    <property type="entry name" value="Ribosomal_Su5_D2-typ_SF"/>
</dbReference>